<evidence type="ECO:0000313" key="2">
    <source>
        <dbReference type="Proteomes" id="UP000033572"/>
    </source>
</evidence>
<keyword evidence="2" id="KW-1185">Reference proteome</keyword>
<accession>A0A0F0KYU5</accession>
<name>A0A0F0KYU5_9MICO</name>
<sequence>MNHMKVRHLVVPTAVVAVAAAYSGLASIGETVLSLPGLEANRANIMAVAPQGWSFFTKSPRDPQVEPYQVSDAGLTSIAGFPNTRVENAFGLSREGRSQGVETALLIGDENADAWVECSSPDLAVCSDELIAAEPVKLDNAVPSPTICGEVVIVQSIPVSWAYRNHTEQTSIAQSGLHAEVSC</sequence>
<reference evidence="1 2" key="1">
    <citation type="submission" date="2015-02" db="EMBL/GenBank/DDBJ databases">
        <title>Draft genome sequences of ten Microbacterium spp. with emphasis on heavy metal contaminated environments.</title>
        <authorList>
            <person name="Corretto E."/>
        </authorList>
    </citation>
    <scope>NUCLEOTIDE SEQUENCE [LARGE SCALE GENOMIC DNA]</scope>
    <source>
        <strain evidence="1 2">DSM 12966</strain>
    </source>
</reference>
<dbReference type="EMBL" id="JYIU01000024">
    <property type="protein sequence ID" value="KJL26062.1"/>
    <property type="molecule type" value="Genomic_DNA"/>
</dbReference>
<dbReference type="Proteomes" id="UP000033572">
    <property type="component" value="Unassembled WGS sequence"/>
</dbReference>
<protein>
    <submittedName>
        <fullName evidence="1">Sporulation-delaying protein SdpA</fullName>
    </submittedName>
</protein>
<dbReference type="PATRIC" id="fig|104336.4.peg.363"/>
<dbReference type="KEGG" id="mfol:DXT68_01010"/>
<proteinExistence type="predicted"/>
<dbReference type="NCBIfam" id="TIGR04034">
    <property type="entry name" value="export_SdpA"/>
    <property type="match status" value="1"/>
</dbReference>
<dbReference type="GeneID" id="94442963"/>
<dbReference type="InterPro" id="IPR023902">
    <property type="entry name" value="Sporulation_SdpA"/>
</dbReference>
<organism evidence="1 2">
    <name type="scientific">Microbacterium foliorum</name>
    <dbReference type="NCBI Taxonomy" id="104336"/>
    <lineage>
        <taxon>Bacteria</taxon>
        <taxon>Bacillati</taxon>
        <taxon>Actinomycetota</taxon>
        <taxon>Actinomycetes</taxon>
        <taxon>Micrococcales</taxon>
        <taxon>Microbacteriaceae</taxon>
        <taxon>Microbacterium</taxon>
    </lineage>
</organism>
<evidence type="ECO:0000313" key="1">
    <source>
        <dbReference type="EMBL" id="KJL26062.1"/>
    </source>
</evidence>
<comment type="caution">
    <text evidence="1">The sequence shown here is derived from an EMBL/GenBank/DDBJ whole genome shotgun (WGS) entry which is preliminary data.</text>
</comment>
<dbReference type="RefSeq" id="WP_082068788.1">
    <property type="nucleotide sequence ID" value="NZ_CP031425.1"/>
</dbReference>
<gene>
    <name evidence="1" type="primary">sdpA</name>
    <name evidence="1" type="ORF">RN50_00347</name>
</gene>
<dbReference type="AlphaFoldDB" id="A0A0F0KYU5"/>
<dbReference type="Pfam" id="PF17418">
    <property type="entry name" value="SdpA"/>
    <property type="match status" value="1"/>
</dbReference>